<evidence type="ECO:0000259" key="2">
    <source>
        <dbReference type="Pfam" id="PF07693"/>
    </source>
</evidence>
<evidence type="ECO:0000256" key="1">
    <source>
        <dbReference type="SAM" id="MobiDB-lite"/>
    </source>
</evidence>
<dbReference type="PANTHER" id="PTHR22674">
    <property type="entry name" value="NTPASE, KAP FAMILY P-LOOP DOMAIN-CONTAINING 1"/>
    <property type="match status" value="1"/>
</dbReference>
<sequence>MMGALRGVTDQPITLLKEDLFDVSMYIDALTEFIISCDTPMTISLQGDWGSGKTSIMNMIKDKLEGQVHPIWFNTWQFSQFDIGNDLAFSMMDVMFKGLGSSHQERNKILKGLKRFTKTATEVATDVLAGGKASELAGKVFDIGEETDYAAEIMELKDKFQKEVDKTLEQSGVNRVVIFVDDLDRLFPGKAVELLEILKLFLDCRHCVFILAVDYEVVQAGIKEKFGGDISLEKGRKFFDKIIQLPFRMPINHYNIQQYVETMMKKVGISIKNNEVCIYSELISYSTGCNPRSMKRLFNTFQLLDIVSSKTCAHIEDDVRKRILFAVICLQQAYEEVYVYLSKVKSDIMLRAFFSGAWFSFDIQSEFEEDDEKEESDDEIEEEQDDEDDDNEKKWFRDKIIAIYPGKTEEEYDQLVPKVAEYLTHFETALQLDDDIDLSKKELQNLRDIMHSSSVTSL</sequence>
<dbReference type="InterPro" id="IPR052754">
    <property type="entry name" value="NTPase_KAP_P-loop"/>
</dbReference>
<organism evidence="3 4">
    <name type="scientific">Megasphaera hexanoica</name>
    <dbReference type="NCBI Taxonomy" id="1675036"/>
    <lineage>
        <taxon>Bacteria</taxon>
        <taxon>Bacillati</taxon>
        <taxon>Bacillota</taxon>
        <taxon>Negativicutes</taxon>
        <taxon>Veillonellales</taxon>
        <taxon>Veillonellaceae</taxon>
        <taxon>Megasphaera</taxon>
    </lineage>
</organism>
<proteinExistence type="predicted"/>
<reference evidence="3 4" key="1">
    <citation type="submission" date="2020-04" db="EMBL/GenBank/DDBJ databases">
        <authorList>
            <person name="Hitch T.C.A."/>
            <person name="Wylensek D."/>
            <person name="Clavel T."/>
        </authorList>
    </citation>
    <scope>NUCLEOTIDE SEQUENCE [LARGE SCALE GENOMIC DNA]</scope>
    <source>
        <strain evidence="3 4">Oil-RF-744-FAT-WT-6-1</strain>
    </source>
</reference>
<name>A0A848BS62_9FIRM</name>
<protein>
    <recommendedName>
        <fullName evidence="2">KAP NTPase domain-containing protein</fullName>
    </recommendedName>
</protein>
<evidence type="ECO:0000313" key="4">
    <source>
        <dbReference type="Proteomes" id="UP000591071"/>
    </source>
</evidence>
<feature type="region of interest" description="Disordered" evidence="1">
    <location>
        <begin position="368"/>
        <end position="391"/>
    </location>
</feature>
<dbReference type="SUPFAM" id="SSF52540">
    <property type="entry name" value="P-loop containing nucleoside triphosphate hydrolases"/>
    <property type="match status" value="1"/>
</dbReference>
<dbReference type="Pfam" id="PF07693">
    <property type="entry name" value="KAP_NTPase"/>
    <property type="match status" value="1"/>
</dbReference>
<gene>
    <name evidence="3" type="ORF">HF872_03310</name>
</gene>
<accession>A0A848BS62</accession>
<dbReference type="InterPro" id="IPR011646">
    <property type="entry name" value="KAP_P-loop"/>
</dbReference>
<dbReference type="RefSeq" id="WP_083501483.1">
    <property type="nucleotide sequence ID" value="NZ_JABAFG010000004.1"/>
</dbReference>
<dbReference type="AlphaFoldDB" id="A0A848BS62"/>
<evidence type="ECO:0000313" key="3">
    <source>
        <dbReference type="EMBL" id="NME27658.1"/>
    </source>
</evidence>
<feature type="domain" description="KAP NTPase" evidence="2">
    <location>
        <begin position="25"/>
        <end position="303"/>
    </location>
</feature>
<dbReference type="EMBL" id="JABAFG010000004">
    <property type="protein sequence ID" value="NME27658.1"/>
    <property type="molecule type" value="Genomic_DNA"/>
</dbReference>
<dbReference type="InterPro" id="IPR027417">
    <property type="entry name" value="P-loop_NTPase"/>
</dbReference>
<dbReference type="Proteomes" id="UP000591071">
    <property type="component" value="Unassembled WGS sequence"/>
</dbReference>
<feature type="compositionally biased region" description="Acidic residues" evidence="1">
    <location>
        <begin position="368"/>
        <end position="390"/>
    </location>
</feature>
<dbReference type="Gene3D" id="3.40.50.300">
    <property type="entry name" value="P-loop containing nucleotide triphosphate hydrolases"/>
    <property type="match status" value="1"/>
</dbReference>
<comment type="caution">
    <text evidence="3">The sequence shown here is derived from an EMBL/GenBank/DDBJ whole genome shotgun (WGS) entry which is preliminary data.</text>
</comment>
<dbReference type="PANTHER" id="PTHR22674:SF6">
    <property type="entry name" value="NTPASE KAP FAMILY P-LOOP DOMAIN-CONTAINING PROTEIN 1"/>
    <property type="match status" value="1"/>
</dbReference>